<evidence type="ECO:0000313" key="4">
    <source>
        <dbReference type="Proteomes" id="UP000824044"/>
    </source>
</evidence>
<organism evidence="3 4">
    <name type="scientific">Candidatus Gallimonas intestinigallinarum</name>
    <dbReference type="NCBI Taxonomy" id="2838604"/>
    <lineage>
        <taxon>Bacteria</taxon>
        <taxon>Bacillati</taxon>
        <taxon>Bacillota</taxon>
        <taxon>Clostridia</taxon>
        <taxon>Candidatus Gallimonas</taxon>
    </lineage>
</organism>
<feature type="domain" description="Acyl-ACP thioesterase N-terminal hotdog" evidence="1">
    <location>
        <begin position="7"/>
        <end position="116"/>
    </location>
</feature>
<protein>
    <recommendedName>
        <fullName evidence="5">Acyl-ACP thioesterase</fullName>
    </recommendedName>
</protein>
<reference evidence="3" key="1">
    <citation type="journal article" date="2021" name="PeerJ">
        <title>Extensive microbial diversity within the chicken gut microbiome revealed by metagenomics and culture.</title>
        <authorList>
            <person name="Gilroy R."/>
            <person name="Ravi A."/>
            <person name="Getino M."/>
            <person name="Pursley I."/>
            <person name="Horton D.L."/>
            <person name="Alikhan N.F."/>
            <person name="Baker D."/>
            <person name="Gharbi K."/>
            <person name="Hall N."/>
            <person name="Watson M."/>
            <person name="Adriaenssens E.M."/>
            <person name="Foster-Nyarko E."/>
            <person name="Jarju S."/>
            <person name="Secka A."/>
            <person name="Antonio M."/>
            <person name="Oren A."/>
            <person name="Chaudhuri R.R."/>
            <person name="La Ragione R."/>
            <person name="Hildebrand F."/>
            <person name="Pallen M.J."/>
        </authorList>
    </citation>
    <scope>NUCLEOTIDE SEQUENCE</scope>
    <source>
        <strain evidence="3">CHK33-5263</strain>
    </source>
</reference>
<dbReference type="AlphaFoldDB" id="A0A9D2DXT1"/>
<evidence type="ECO:0000259" key="2">
    <source>
        <dbReference type="Pfam" id="PF20791"/>
    </source>
</evidence>
<dbReference type="InterPro" id="IPR002864">
    <property type="entry name" value="Acyl-ACP_thioesterase_NHD"/>
</dbReference>
<accession>A0A9D2DXT1</accession>
<sequence>MSEYCNTTSYYLPYSYFDFKDELKPSSLLDLAQEAATASADELGFGYADLKPEGYGFIIVNSYCEFRRPVMLGERITMQTWPLPPRRVFFERHYRALVGDEEVAAVASRWCLVDLQSFSLLLPEAMGEVHTRCPYRAEKVVQPPAWKIPHVKDGKEIYRMRVGVSHCDHYLHANNAKYADFFFDCFTMDELRARKIKAFQITYGKQAKPGCELVLVREDTEDGAVCEVRCDGETLTQFRVWFA</sequence>
<gene>
    <name evidence="3" type="ORF">H9812_06210</name>
</gene>
<feature type="domain" description="Acyl-ACP thioesterase-like C-terminal" evidence="2">
    <location>
        <begin position="155"/>
        <end position="221"/>
    </location>
</feature>
<dbReference type="GO" id="GO:0016790">
    <property type="term" value="F:thiolester hydrolase activity"/>
    <property type="evidence" value="ECO:0007669"/>
    <property type="project" value="InterPro"/>
</dbReference>
<proteinExistence type="predicted"/>
<comment type="caution">
    <text evidence="3">The sequence shown here is derived from an EMBL/GenBank/DDBJ whole genome shotgun (WGS) entry which is preliminary data.</text>
</comment>
<dbReference type="Pfam" id="PF20791">
    <property type="entry name" value="Acyl-ACP_TE_C"/>
    <property type="match status" value="1"/>
</dbReference>
<reference evidence="3" key="2">
    <citation type="submission" date="2021-04" db="EMBL/GenBank/DDBJ databases">
        <authorList>
            <person name="Gilroy R."/>
        </authorList>
    </citation>
    <scope>NUCLEOTIDE SEQUENCE</scope>
    <source>
        <strain evidence="3">CHK33-5263</strain>
    </source>
</reference>
<evidence type="ECO:0000259" key="1">
    <source>
        <dbReference type="Pfam" id="PF01643"/>
    </source>
</evidence>
<dbReference type="InterPro" id="IPR049427">
    <property type="entry name" value="Acyl-ACP_TE_C"/>
</dbReference>
<evidence type="ECO:0000313" key="3">
    <source>
        <dbReference type="EMBL" id="HIZ25045.1"/>
    </source>
</evidence>
<dbReference type="GO" id="GO:0006633">
    <property type="term" value="P:fatty acid biosynthetic process"/>
    <property type="evidence" value="ECO:0007669"/>
    <property type="project" value="InterPro"/>
</dbReference>
<dbReference type="InterPro" id="IPR029069">
    <property type="entry name" value="HotDog_dom_sf"/>
</dbReference>
<dbReference type="EMBL" id="DXBS01000118">
    <property type="protein sequence ID" value="HIZ25045.1"/>
    <property type="molecule type" value="Genomic_DNA"/>
</dbReference>
<dbReference type="Gene3D" id="3.10.129.10">
    <property type="entry name" value="Hotdog Thioesterase"/>
    <property type="match status" value="2"/>
</dbReference>
<name>A0A9D2DXT1_9FIRM</name>
<dbReference type="SUPFAM" id="SSF54637">
    <property type="entry name" value="Thioesterase/thiol ester dehydrase-isomerase"/>
    <property type="match status" value="2"/>
</dbReference>
<dbReference type="Proteomes" id="UP000824044">
    <property type="component" value="Unassembled WGS sequence"/>
</dbReference>
<dbReference type="Pfam" id="PF01643">
    <property type="entry name" value="Acyl-ACP_TE"/>
    <property type="match status" value="1"/>
</dbReference>
<dbReference type="CDD" id="cd00586">
    <property type="entry name" value="4HBT"/>
    <property type="match status" value="1"/>
</dbReference>
<evidence type="ECO:0008006" key="5">
    <source>
        <dbReference type="Google" id="ProtNLM"/>
    </source>
</evidence>